<proteinExistence type="predicted"/>
<dbReference type="Proteomes" id="UP000263900">
    <property type="component" value="Chromosome"/>
</dbReference>
<sequence length="72" mass="8604">MNNDEKYLHRVIHPRHIQIILDMDSRQARRELKEIRESLGKEEHQYIILKEFLKHSGLQLQSVLSLLGWGNT</sequence>
<organism evidence="1 2">
    <name type="scientific">Paraflavitalea soli</name>
    <dbReference type="NCBI Taxonomy" id="2315862"/>
    <lineage>
        <taxon>Bacteria</taxon>
        <taxon>Pseudomonadati</taxon>
        <taxon>Bacteroidota</taxon>
        <taxon>Chitinophagia</taxon>
        <taxon>Chitinophagales</taxon>
        <taxon>Chitinophagaceae</taxon>
        <taxon>Paraflavitalea</taxon>
    </lineage>
</organism>
<dbReference type="OrthoDB" id="711499at2"/>
<name>A0A3B7MU76_9BACT</name>
<keyword evidence="2" id="KW-1185">Reference proteome</keyword>
<accession>A0A3B7MU76</accession>
<dbReference type="KEGG" id="pseg:D3H65_30685"/>
<dbReference type="AlphaFoldDB" id="A0A3B7MU76"/>
<dbReference type="EMBL" id="CP032157">
    <property type="protein sequence ID" value="AXY78094.1"/>
    <property type="molecule type" value="Genomic_DNA"/>
</dbReference>
<protein>
    <submittedName>
        <fullName evidence="1">Uncharacterized protein</fullName>
    </submittedName>
</protein>
<evidence type="ECO:0000313" key="2">
    <source>
        <dbReference type="Proteomes" id="UP000263900"/>
    </source>
</evidence>
<dbReference type="RefSeq" id="WP_119053967.1">
    <property type="nucleotide sequence ID" value="NZ_CP032157.1"/>
</dbReference>
<reference evidence="1 2" key="1">
    <citation type="submission" date="2018-09" db="EMBL/GenBank/DDBJ databases">
        <title>Genome sequencing of strain 6GH32-13.</title>
        <authorList>
            <person name="Weon H.-Y."/>
            <person name="Heo J."/>
            <person name="Kwon S.-W."/>
        </authorList>
    </citation>
    <scope>NUCLEOTIDE SEQUENCE [LARGE SCALE GENOMIC DNA]</scope>
    <source>
        <strain evidence="1 2">5GH32-13</strain>
    </source>
</reference>
<evidence type="ECO:0000313" key="1">
    <source>
        <dbReference type="EMBL" id="AXY78094.1"/>
    </source>
</evidence>
<gene>
    <name evidence="1" type="ORF">D3H65_30685</name>
</gene>